<keyword evidence="3" id="KW-1185">Reference proteome</keyword>
<feature type="transmembrane region" description="Helical" evidence="1">
    <location>
        <begin position="36"/>
        <end position="58"/>
    </location>
</feature>
<keyword evidence="1" id="KW-0472">Membrane</keyword>
<name>A0A3D8RV66_9HELO</name>
<evidence type="ECO:0000313" key="2">
    <source>
        <dbReference type="EMBL" id="RDW77895.1"/>
    </source>
</evidence>
<keyword evidence="1" id="KW-0812">Transmembrane</keyword>
<feature type="transmembrane region" description="Helical" evidence="1">
    <location>
        <begin position="6"/>
        <end position="24"/>
    </location>
</feature>
<gene>
    <name evidence="2" type="ORF">BP5796_05747</name>
</gene>
<feature type="transmembrane region" description="Helical" evidence="1">
    <location>
        <begin position="70"/>
        <end position="89"/>
    </location>
</feature>
<comment type="caution">
    <text evidence="2">The sequence shown here is derived from an EMBL/GenBank/DDBJ whole genome shotgun (WGS) entry which is preliminary data.</text>
</comment>
<evidence type="ECO:0000313" key="3">
    <source>
        <dbReference type="Proteomes" id="UP000256328"/>
    </source>
</evidence>
<sequence>MIILPMWLLSTIIWARSVVINYGTPKVPQIRLAMGAIALCFLLLTEVVSGMVLHNIGWTDLIWEKDTPPAKAAIVAVLFSLMPLLILNLEEKEVKEVYDLKT</sequence>
<dbReference type="Proteomes" id="UP000256328">
    <property type="component" value="Unassembled WGS sequence"/>
</dbReference>
<protein>
    <submittedName>
        <fullName evidence="2">Uncharacterized protein</fullName>
    </submittedName>
</protein>
<dbReference type="AlphaFoldDB" id="A0A3D8RV66"/>
<evidence type="ECO:0000256" key="1">
    <source>
        <dbReference type="SAM" id="Phobius"/>
    </source>
</evidence>
<accession>A0A3D8RV66</accession>
<proteinExistence type="predicted"/>
<dbReference type="EMBL" id="PDLN01000008">
    <property type="protein sequence ID" value="RDW77895.1"/>
    <property type="molecule type" value="Genomic_DNA"/>
</dbReference>
<reference evidence="2 3" key="1">
    <citation type="journal article" date="2018" name="IMA Fungus">
        <title>IMA Genome-F 9: Draft genome sequence of Annulohypoxylon stygium, Aspergillus mulundensis, Berkeleyomyces basicola (syn. Thielaviopsis basicola), Ceratocystis smalleyi, two Cercospora beticola strains, Coleophoma cylindrospora, Fusarium fracticaudum, Phialophora cf. hyalina, and Morchella septimelata.</title>
        <authorList>
            <person name="Wingfield B.D."/>
            <person name="Bills G.F."/>
            <person name="Dong Y."/>
            <person name="Huang W."/>
            <person name="Nel W.J."/>
            <person name="Swalarsk-Parry B.S."/>
            <person name="Vaghefi N."/>
            <person name="Wilken P.M."/>
            <person name="An Z."/>
            <person name="de Beer Z.W."/>
            <person name="De Vos L."/>
            <person name="Chen L."/>
            <person name="Duong T.A."/>
            <person name="Gao Y."/>
            <person name="Hammerbacher A."/>
            <person name="Kikkert J.R."/>
            <person name="Li Y."/>
            <person name="Li H."/>
            <person name="Li K."/>
            <person name="Li Q."/>
            <person name="Liu X."/>
            <person name="Ma X."/>
            <person name="Naidoo K."/>
            <person name="Pethybridge S.J."/>
            <person name="Sun J."/>
            <person name="Steenkamp E.T."/>
            <person name="van der Nest M.A."/>
            <person name="van Wyk S."/>
            <person name="Wingfield M.J."/>
            <person name="Xiong C."/>
            <person name="Yue Q."/>
            <person name="Zhang X."/>
        </authorList>
    </citation>
    <scope>NUCLEOTIDE SEQUENCE [LARGE SCALE GENOMIC DNA]</scope>
    <source>
        <strain evidence="2 3">BP5796</strain>
    </source>
</reference>
<dbReference type="OrthoDB" id="4847749at2759"/>
<organism evidence="2 3">
    <name type="scientific">Coleophoma crateriformis</name>
    <dbReference type="NCBI Taxonomy" id="565419"/>
    <lineage>
        <taxon>Eukaryota</taxon>
        <taxon>Fungi</taxon>
        <taxon>Dikarya</taxon>
        <taxon>Ascomycota</taxon>
        <taxon>Pezizomycotina</taxon>
        <taxon>Leotiomycetes</taxon>
        <taxon>Helotiales</taxon>
        <taxon>Dermateaceae</taxon>
        <taxon>Coleophoma</taxon>
    </lineage>
</organism>
<keyword evidence="1" id="KW-1133">Transmembrane helix</keyword>